<evidence type="ECO:0000259" key="4">
    <source>
        <dbReference type="SMART" id="SM00646"/>
    </source>
</evidence>
<dbReference type="EMBL" id="JBHFNQ010000219">
    <property type="protein sequence ID" value="MFB2881239.1"/>
    <property type="molecule type" value="Genomic_DNA"/>
</dbReference>
<dbReference type="GO" id="GO:0008745">
    <property type="term" value="F:N-acetylmuramoyl-L-alanine amidase activity"/>
    <property type="evidence" value="ECO:0007669"/>
    <property type="project" value="UniProtKB-EC"/>
</dbReference>
<dbReference type="PANTHER" id="PTHR30404:SF7">
    <property type="entry name" value="CELL WALL AMIDASE LYTH-RELATED"/>
    <property type="match status" value="1"/>
</dbReference>
<dbReference type="CDD" id="cd02696">
    <property type="entry name" value="MurNAc-LAA"/>
    <property type="match status" value="1"/>
</dbReference>
<protein>
    <submittedName>
        <fullName evidence="5">N-acetylmuramoyl-L-alanine amidase</fullName>
        <ecNumber evidence="5">3.5.1.28</ecNumber>
    </submittedName>
</protein>
<dbReference type="PANTHER" id="PTHR30404">
    <property type="entry name" value="N-ACETYLMURAMOYL-L-ALANINE AMIDASE"/>
    <property type="match status" value="1"/>
</dbReference>
<evidence type="ECO:0000313" key="5">
    <source>
        <dbReference type="EMBL" id="MFB2881239.1"/>
    </source>
</evidence>
<dbReference type="SUPFAM" id="SSF53187">
    <property type="entry name" value="Zn-dependent exopeptidases"/>
    <property type="match status" value="1"/>
</dbReference>
<dbReference type="InterPro" id="IPR002508">
    <property type="entry name" value="MurNAc-LAA_cat"/>
</dbReference>
<evidence type="ECO:0000256" key="2">
    <source>
        <dbReference type="ARBA" id="ARBA00023316"/>
    </source>
</evidence>
<dbReference type="EC" id="3.5.1.28" evidence="5"/>
<name>A0ABV4XEL0_9CYAN</name>
<evidence type="ECO:0000259" key="3">
    <source>
        <dbReference type="SMART" id="SM00287"/>
    </source>
</evidence>
<keyword evidence="1 5" id="KW-0378">Hydrolase</keyword>
<dbReference type="Proteomes" id="UP001576774">
    <property type="component" value="Unassembled WGS sequence"/>
</dbReference>
<comment type="caution">
    <text evidence="5">The sequence shown here is derived from an EMBL/GenBank/DDBJ whole genome shotgun (WGS) entry which is preliminary data.</text>
</comment>
<dbReference type="InterPro" id="IPR003646">
    <property type="entry name" value="SH3-like_bac-type"/>
</dbReference>
<dbReference type="SMART" id="SM00646">
    <property type="entry name" value="Ami_3"/>
    <property type="match status" value="1"/>
</dbReference>
<dbReference type="Gene3D" id="2.30.30.40">
    <property type="entry name" value="SH3 Domains"/>
    <property type="match status" value="1"/>
</dbReference>
<evidence type="ECO:0000256" key="1">
    <source>
        <dbReference type="ARBA" id="ARBA00022801"/>
    </source>
</evidence>
<evidence type="ECO:0000313" key="6">
    <source>
        <dbReference type="Proteomes" id="UP001576774"/>
    </source>
</evidence>
<proteinExistence type="predicted"/>
<reference evidence="5 6" key="1">
    <citation type="submission" date="2024-09" db="EMBL/GenBank/DDBJ databases">
        <title>Floridaenema gen nov. (Aerosakkonemataceae, Aerosakkonematales ord. nov., Cyanobacteria) from benthic tropical and subtropical fresh waters, with the description of four new species.</title>
        <authorList>
            <person name="Moretto J.A."/>
            <person name="Berthold D.E."/>
            <person name="Lefler F.W."/>
            <person name="Huang I.-S."/>
            <person name="Laughinghouse H. IV."/>
        </authorList>
    </citation>
    <scope>NUCLEOTIDE SEQUENCE [LARGE SCALE GENOMIC DNA]</scope>
    <source>
        <strain evidence="5 6">BLCC-F46</strain>
    </source>
</reference>
<dbReference type="Pfam" id="PF08239">
    <property type="entry name" value="SH3_3"/>
    <property type="match status" value="1"/>
</dbReference>
<gene>
    <name evidence="5" type="ORF">ACE1CC_30680</name>
</gene>
<sequence>MGKSLKLAGLGIAFAFTTFNSITEITVAQQSLVISFPSRTEYQTTSDRMFFLGSAPPAGNVLVNGQPIQRSPGGHFAPRFSLNMGENVFVFRYQNQERRIRVNRISRQPNLPNGLAFAEGSLSPAVDISRLPGELICFSAIAPTNATVTVKLGNQNIGLYPQGKKVELPPNLAVLADQNQPIPPTPLDKGGLNPISKYEGCAVASEAGELGFPEFQLTANGNTVSQVGQGRISILTPADLEIAEVIVDAGVARTGPSTDHSRLTPLPKGTIATITGREGDWVRLDYGGWIKAEEVQVSRASIPPQSIIRSVSARQIPGATQVIFPLQVPVPVSVQQGDRTFTLTLYNTTAQTDIIRLDDNPLISRLDWQQVAPNQVQYTFNLKSGQQWGYQLKYEGTSLVLTLRHSPTTSSATPSETGGMKGENGKPLAGITILLDPGHGGTEPGAAGPNGYLEKDVNLSVSRLLRDQLVARGATVYMTREDDKTVSLPERMAMIDSVQPAIAISIHYNSLPDYGDAFNTKGVGTFWYHPQAHSLAVFLQKYVVEKLNRPSYGVYWNNLALTRPHSAPSVLLELGFMSNPFEFEWVTNPQEQSKLAAILAEGITEWFKQ</sequence>
<keyword evidence="2" id="KW-0961">Cell wall biogenesis/degradation</keyword>
<organism evidence="5 6">
    <name type="scientific">Floridaenema aerugineum BLCC-F46</name>
    <dbReference type="NCBI Taxonomy" id="3153654"/>
    <lineage>
        <taxon>Bacteria</taxon>
        <taxon>Bacillati</taxon>
        <taxon>Cyanobacteriota</taxon>
        <taxon>Cyanophyceae</taxon>
        <taxon>Oscillatoriophycideae</taxon>
        <taxon>Aerosakkonematales</taxon>
        <taxon>Aerosakkonemataceae</taxon>
        <taxon>Floridanema</taxon>
        <taxon>Floridanema aerugineum</taxon>
    </lineage>
</organism>
<dbReference type="Gene3D" id="3.40.630.40">
    <property type="entry name" value="Zn-dependent exopeptidases"/>
    <property type="match status" value="1"/>
</dbReference>
<dbReference type="InterPro" id="IPR050695">
    <property type="entry name" value="N-acetylmuramoyl_amidase_3"/>
</dbReference>
<feature type="domain" description="MurNAc-LAA" evidence="4">
    <location>
        <begin position="492"/>
        <end position="604"/>
    </location>
</feature>
<dbReference type="SMART" id="SM00287">
    <property type="entry name" value="SH3b"/>
    <property type="match status" value="1"/>
</dbReference>
<dbReference type="Pfam" id="PF01520">
    <property type="entry name" value="Amidase_3"/>
    <property type="match status" value="1"/>
</dbReference>
<feature type="domain" description="SH3b" evidence="3">
    <location>
        <begin position="240"/>
        <end position="298"/>
    </location>
</feature>
<keyword evidence="6" id="KW-1185">Reference proteome</keyword>
<accession>A0ABV4XEL0</accession>